<name>A0AAE0WLL6_9PEZI</name>
<dbReference type="Pfam" id="PF00083">
    <property type="entry name" value="Sugar_tr"/>
    <property type="match status" value="1"/>
</dbReference>
<evidence type="ECO:0000256" key="4">
    <source>
        <dbReference type="ARBA" id="ARBA00022989"/>
    </source>
</evidence>
<dbReference type="AlphaFoldDB" id="A0AAE0WLL6"/>
<dbReference type="PANTHER" id="PTHR23511:SF34">
    <property type="entry name" value="SYNAPTIC VESICLE GLYCOPROTEIN 2"/>
    <property type="match status" value="1"/>
</dbReference>
<dbReference type="Gene3D" id="1.20.1250.20">
    <property type="entry name" value="MFS general substrate transporter like domains"/>
    <property type="match status" value="1"/>
</dbReference>
<dbReference type="PROSITE" id="PS00217">
    <property type="entry name" value="SUGAR_TRANSPORT_2"/>
    <property type="match status" value="1"/>
</dbReference>
<evidence type="ECO:0000313" key="9">
    <source>
        <dbReference type="EMBL" id="KAK3673946.1"/>
    </source>
</evidence>
<dbReference type="InterPro" id="IPR036259">
    <property type="entry name" value="MFS_trans_sf"/>
</dbReference>
<evidence type="ECO:0000256" key="2">
    <source>
        <dbReference type="ARBA" id="ARBA00022448"/>
    </source>
</evidence>
<dbReference type="GO" id="GO:0022857">
    <property type="term" value="F:transmembrane transporter activity"/>
    <property type="evidence" value="ECO:0007669"/>
    <property type="project" value="InterPro"/>
</dbReference>
<dbReference type="SUPFAM" id="SSF103473">
    <property type="entry name" value="MFS general substrate transporter"/>
    <property type="match status" value="1"/>
</dbReference>
<organism evidence="9 10">
    <name type="scientific">Recurvomyces mirabilis</name>
    <dbReference type="NCBI Taxonomy" id="574656"/>
    <lineage>
        <taxon>Eukaryota</taxon>
        <taxon>Fungi</taxon>
        <taxon>Dikarya</taxon>
        <taxon>Ascomycota</taxon>
        <taxon>Pezizomycotina</taxon>
        <taxon>Dothideomycetes</taxon>
        <taxon>Dothideomycetidae</taxon>
        <taxon>Mycosphaerellales</taxon>
        <taxon>Teratosphaeriaceae</taxon>
        <taxon>Recurvomyces</taxon>
    </lineage>
</organism>
<keyword evidence="5 7" id="KW-0472">Membrane</keyword>
<proteinExistence type="predicted"/>
<evidence type="ECO:0000256" key="8">
    <source>
        <dbReference type="SAM" id="SignalP"/>
    </source>
</evidence>
<accession>A0AAE0WLL6</accession>
<keyword evidence="2" id="KW-0813">Transport</keyword>
<dbReference type="GO" id="GO:0016020">
    <property type="term" value="C:membrane"/>
    <property type="evidence" value="ECO:0007669"/>
    <property type="project" value="UniProtKB-SubCell"/>
</dbReference>
<keyword evidence="3 7" id="KW-0812">Transmembrane</keyword>
<evidence type="ECO:0008006" key="11">
    <source>
        <dbReference type="Google" id="ProtNLM"/>
    </source>
</evidence>
<evidence type="ECO:0000256" key="5">
    <source>
        <dbReference type="ARBA" id="ARBA00023136"/>
    </source>
</evidence>
<evidence type="ECO:0000256" key="1">
    <source>
        <dbReference type="ARBA" id="ARBA00004141"/>
    </source>
</evidence>
<dbReference type="InterPro" id="IPR005828">
    <property type="entry name" value="MFS_sugar_transport-like"/>
</dbReference>
<feature type="signal peptide" evidence="8">
    <location>
        <begin position="1"/>
        <end position="15"/>
    </location>
</feature>
<dbReference type="InterPro" id="IPR005829">
    <property type="entry name" value="Sugar_transporter_CS"/>
</dbReference>
<feature type="region of interest" description="Disordered" evidence="6">
    <location>
        <begin position="241"/>
        <end position="283"/>
    </location>
</feature>
<feature type="transmembrane region" description="Helical" evidence="7">
    <location>
        <begin position="12"/>
        <end position="32"/>
    </location>
</feature>
<keyword evidence="10" id="KW-1185">Reference proteome</keyword>
<sequence length="283" mass="31548">MSVKALLMCWRFVLGIGIGAEYPLSACIAVEWSSRQHRAKMLSAVFLMQPLGQFCAYGVGLAVLNGLQYQYSLDSTGDDPGGKSRIGIDILWRIVTAVGALPALIAFSFRFLLPESGRYIYDVEIDARRAIRNTRKGIRDLSLANSRSNSRAINAFGRQRMAWGRERHGTIPPPTELPIYLTDVQLGNHDRPCRGTQRRGTRQSDPEAEMLRIGELRQEPLVRARRSSVAAEDQMNLAARAANSMPDDRQQTTGIHDPDEQLAAADDQFDEDEVKLTQFKGQS</sequence>
<protein>
    <recommendedName>
        <fullName evidence="11">Major facilitator superfamily (MFS) profile domain-containing protein</fullName>
    </recommendedName>
</protein>
<feature type="transmembrane region" description="Helical" evidence="7">
    <location>
        <begin position="44"/>
        <end position="70"/>
    </location>
</feature>
<evidence type="ECO:0000256" key="3">
    <source>
        <dbReference type="ARBA" id="ARBA00022692"/>
    </source>
</evidence>
<keyword evidence="4 7" id="KW-1133">Transmembrane helix</keyword>
<evidence type="ECO:0000313" key="10">
    <source>
        <dbReference type="Proteomes" id="UP001274830"/>
    </source>
</evidence>
<keyword evidence="8" id="KW-0732">Signal</keyword>
<comment type="subcellular location">
    <subcellularLocation>
        <location evidence="1">Membrane</location>
        <topology evidence="1">Multi-pass membrane protein</topology>
    </subcellularLocation>
</comment>
<comment type="caution">
    <text evidence="9">The sequence shown here is derived from an EMBL/GenBank/DDBJ whole genome shotgun (WGS) entry which is preliminary data.</text>
</comment>
<gene>
    <name evidence="9" type="ORF">LTR78_006148</name>
</gene>
<feature type="chain" id="PRO_5042110945" description="Major facilitator superfamily (MFS) profile domain-containing protein" evidence="8">
    <location>
        <begin position="16"/>
        <end position="283"/>
    </location>
</feature>
<feature type="region of interest" description="Disordered" evidence="6">
    <location>
        <begin position="188"/>
        <end position="208"/>
    </location>
</feature>
<evidence type="ECO:0000256" key="6">
    <source>
        <dbReference type="SAM" id="MobiDB-lite"/>
    </source>
</evidence>
<evidence type="ECO:0000256" key="7">
    <source>
        <dbReference type="SAM" id="Phobius"/>
    </source>
</evidence>
<dbReference type="Proteomes" id="UP001274830">
    <property type="component" value="Unassembled WGS sequence"/>
</dbReference>
<reference evidence="9" key="1">
    <citation type="submission" date="2023-07" db="EMBL/GenBank/DDBJ databases">
        <title>Black Yeasts Isolated from many extreme environments.</title>
        <authorList>
            <person name="Coleine C."/>
            <person name="Stajich J.E."/>
            <person name="Selbmann L."/>
        </authorList>
    </citation>
    <scope>NUCLEOTIDE SEQUENCE</scope>
    <source>
        <strain evidence="9">CCFEE 5485</strain>
    </source>
</reference>
<feature type="transmembrane region" description="Helical" evidence="7">
    <location>
        <begin position="90"/>
        <end position="113"/>
    </location>
</feature>
<dbReference type="EMBL" id="JAUTXT010000022">
    <property type="protein sequence ID" value="KAK3673946.1"/>
    <property type="molecule type" value="Genomic_DNA"/>
</dbReference>
<dbReference type="PANTHER" id="PTHR23511">
    <property type="entry name" value="SYNAPTIC VESICLE GLYCOPROTEIN 2"/>
    <property type="match status" value="1"/>
</dbReference>